<evidence type="ECO:0000313" key="1">
    <source>
        <dbReference type="EMBL" id="GGF30548.1"/>
    </source>
</evidence>
<evidence type="ECO:0008006" key="3">
    <source>
        <dbReference type="Google" id="ProtNLM"/>
    </source>
</evidence>
<reference evidence="1" key="2">
    <citation type="submission" date="2020-09" db="EMBL/GenBank/DDBJ databases">
        <authorList>
            <person name="Sun Q."/>
            <person name="Zhou Y."/>
        </authorList>
    </citation>
    <scope>NUCLEOTIDE SEQUENCE</scope>
    <source>
        <strain evidence="1">CGMCC 1.12153</strain>
    </source>
</reference>
<comment type="caution">
    <text evidence="1">The sequence shown here is derived from an EMBL/GenBank/DDBJ whole genome shotgun (WGS) entry which is preliminary data.</text>
</comment>
<protein>
    <recommendedName>
        <fullName evidence="3">ATPase</fullName>
    </recommendedName>
</protein>
<evidence type="ECO:0000313" key="2">
    <source>
        <dbReference type="Proteomes" id="UP000660110"/>
    </source>
</evidence>
<keyword evidence="2" id="KW-1185">Reference proteome</keyword>
<dbReference type="RefSeq" id="WP_188378524.1">
    <property type="nucleotide sequence ID" value="NZ_BMEL01000004.1"/>
</dbReference>
<proteinExistence type="predicted"/>
<dbReference type="EMBL" id="BMEL01000004">
    <property type="protein sequence ID" value="GGF30548.1"/>
    <property type="molecule type" value="Genomic_DNA"/>
</dbReference>
<dbReference type="InterPro" id="IPR027417">
    <property type="entry name" value="P-loop_NTPase"/>
</dbReference>
<organism evidence="1 2">
    <name type="scientific">Halobacillus andaensis</name>
    <dbReference type="NCBI Taxonomy" id="1176239"/>
    <lineage>
        <taxon>Bacteria</taxon>
        <taxon>Bacillati</taxon>
        <taxon>Bacillota</taxon>
        <taxon>Bacilli</taxon>
        <taxon>Bacillales</taxon>
        <taxon>Bacillaceae</taxon>
        <taxon>Halobacillus</taxon>
    </lineage>
</organism>
<dbReference type="SUPFAM" id="SSF52540">
    <property type="entry name" value="P-loop containing nucleoside triphosphate hydrolases"/>
    <property type="match status" value="2"/>
</dbReference>
<sequence length="350" mass="40209">MKGKEIHYFAGDHTAKGFYPFYLSNFQGLDHVIRWKRGELISAADPLMKVANEWMNKGYEVEMIHCSADHKALDGFILPELNIGVYAGSHLVRGFGKATERFISTPLPTHLEHKIQIYKRQMKEAYHQAHEAFKIGLDIHDDLELIYISNMNFTRANDLTDDFINQLHLSKASPAPLQRTKHRFFGASTPEGVVDYIPNLTEGLDHRYFIKGRAGTGKSTFLRKVAAEAESLGHNVELYHCGFDPESIDMVVLRDLGICVFDSTDPHEYFPERKGDSIIDLYAETVTAGTDEKFAEEIEELTKSYKSYMKKGIIYLQQAKYLNNECHDLFLEDDFEDIYQEINKEIENHK</sequence>
<gene>
    <name evidence="1" type="ORF">GCM10010954_32100</name>
</gene>
<dbReference type="AlphaFoldDB" id="A0A917EXX5"/>
<accession>A0A917EXX5</accession>
<reference evidence="1" key="1">
    <citation type="journal article" date="2014" name="Int. J. Syst. Evol. Microbiol.">
        <title>Complete genome sequence of Corynebacterium casei LMG S-19264T (=DSM 44701T), isolated from a smear-ripened cheese.</title>
        <authorList>
            <consortium name="US DOE Joint Genome Institute (JGI-PGF)"/>
            <person name="Walter F."/>
            <person name="Albersmeier A."/>
            <person name="Kalinowski J."/>
            <person name="Ruckert C."/>
        </authorList>
    </citation>
    <scope>NUCLEOTIDE SEQUENCE</scope>
    <source>
        <strain evidence="1">CGMCC 1.12153</strain>
    </source>
</reference>
<name>A0A917EXX5_HALAA</name>
<dbReference type="Proteomes" id="UP000660110">
    <property type="component" value="Unassembled WGS sequence"/>
</dbReference>